<comment type="caution">
    <text evidence="1">The sequence shown here is derived from an EMBL/GenBank/DDBJ whole genome shotgun (WGS) entry which is preliminary data.</text>
</comment>
<dbReference type="EMBL" id="QKRA01000004">
    <property type="protein sequence ID" value="RDL44149.1"/>
    <property type="molecule type" value="Genomic_DNA"/>
</dbReference>
<proteinExistence type="predicted"/>
<dbReference type="Proteomes" id="UP000254326">
    <property type="component" value="Unassembled WGS sequence"/>
</dbReference>
<evidence type="ECO:0000313" key="2">
    <source>
        <dbReference type="Proteomes" id="UP000254326"/>
    </source>
</evidence>
<organism evidence="1 2">
    <name type="scientific">Marinomonas piezotolerans</name>
    <dbReference type="NCBI Taxonomy" id="2213058"/>
    <lineage>
        <taxon>Bacteria</taxon>
        <taxon>Pseudomonadati</taxon>
        <taxon>Pseudomonadota</taxon>
        <taxon>Gammaproteobacteria</taxon>
        <taxon>Oceanospirillales</taxon>
        <taxon>Oceanospirillaceae</taxon>
        <taxon>Marinomonas</taxon>
    </lineage>
</organism>
<evidence type="ECO:0000313" key="1">
    <source>
        <dbReference type="EMBL" id="RDL44149.1"/>
    </source>
</evidence>
<protein>
    <submittedName>
        <fullName evidence="1">Uncharacterized protein</fullName>
    </submittedName>
</protein>
<dbReference type="RefSeq" id="WP_115468187.1">
    <property type="nucleotide sequence ID" value="NZ_QKRA01000004.1"/>
</dbReference>
<name>A0A370U8M8_9GAMM</name>
<accession>A0A370U8M8</accession>
<gene>
    <name evidence="1" type="ORF">DN730_10980</name>
</gene>
<keyword evidence="2" id="KW-1185">Reference proteome</keyword>
<dbReference type="AlphaFoldDB" id="A0A370U8M8"/>
<sequence>MVTEEIDRYSVVEIEDMLSNLAQDKASLARIYRYYEGLGCEPRTGLTPEDIMVEVWLDTLSEVRIWKRGIETLKHFKEVGRSVISNAADKQDQLEHIESEDQLYGENGVLSIATAKLSISHQGVSKQESSKRVVKHTATVKSSAPSPENLLVEHQKGMNLKEWTSKVLDLFRSDSDVMCYLKQFLNDNTIKPAIMDACSFSESVYNNVRKRIKDKVRKRLPNGINWWEISE</sequence>
<dbReference type="OrthoDB" id="7062176at2"/>
<reference evidence="1 2" key="1">
    <citation type="submission" date="2018-06" db="EMBL/GenBank/DDBJ databases">
        <title>Marinomonas sp. YLB-05 draft genome sequence.</title>
        <authorList>
            <person name="Yu L."/>
            <person name="Tang X."/>
        </authorList>
    </citation>
    <scope>NUCLEOTIDE SEQUENCE [LARGE SCALE GENOMIC DNA]</scope>
    <source>
        <strain evidence="1 2">YLB-05</strain>
    </source>
</reference>